<feature type="domain" description="2Fe-2S ferredoxin-type" evidence="10">
    <location>
        <begin position="18"/>
        <end position="108"/>
    </location>
</feature>
<dbReference type="GO" id="GO:0016491">
    <property type="term" value="F:oxidoreductase activity"/>
    <property type="evidence" value="ECO:0007669"/>
    <property type="project" value="UniProtKB-KW"/>
</dbReference>
<evidence type="ECO:0000313" key="12">
    <source>
        <dbReference type="RefSeq" id="XP_047736777.1"/>
    </source>
</evidence>
<dbReference type="Gene3D" id="3.30.390.50">
    <property type="entry name" value="CO dehydrogenase flavoprotein, C-terminal domain"/>
    <property type="match status" value="1"/>
</dbReference>
<dbReference type="Gene3D" id="3.10.20.30">
    <property type="match status" value="1"/>
</dbReference>
<gene>
    <name evidence="12" type="primary">LOC108682927</name>
</gene>
<accession>A0A979FJ59</accession>
<evidence type="ECO:0000256" key="8">
    <source>
        <dbReference type="ARBA" id="ARBA00023004"/>
    </source>
</evidence>
<evidence type="ECO:0000256" key="4">
    <source>
        <dbReference type="ARBA" id="ARBA00022714"/>
    </source>
</evidence>
<dbReference type="InterPro" id="IPR036683">
    <property type="entry name" value="CO_DH_flav_C_dom_sf"/>
</dbReference>
<dbReference type="PIRSF" id="PIRSF000127">
    <property type="entry name" value="Xanthine_DH"/>
    <property type="match status" value="1"/>
</dbReference>
<dbReference type="Gene3D" id="3.30.365.10">
    <property type="entry name" value="Aldehyde oxidase/xanthine dehydrogenase, molybdopterin binding domain"/>
    <property type="match status" value="4"/>
</dbReference>
<dbReference type="OMA" id="GPKTREP"/>
<dbReference type="Pfam" id="PF00111">
    <property type="entry name" value="Fer2"/>
    <property type="match status" value="1"/>
</dbReference>
<protein>
    <submittedName>
        <fullName evidence="12">Xanthine dehydrogenase 1</fullName>
    </submittedName>
</protein>
<dbReference type="Gene3D" id="3.90.1170.50">
    <property type="entry name" value="Aldehyde oxidase/xanthine dehydrogenase, a/b hammerhead"/>
    <property type="match status" value="1"/>
</dbReference>
<dbReference type="SUPFAM" id="SSF56003">
    <property type="entry name" value="Molybdenum cofactor-binding domain"/>
    <property type="match status" value="1"/>
</dbReference>
<evidence type="ECO:0000256" key="5">
    <source>
        <dbReference type="ARBA" id="ARBA00022723"/>
    </source>
</evidence>
<keyword evidence="5" id="KW-0479">Metal-binding</keyword>
<dbReference type="SMART" id="SM01008">
    <property type="entry name" value="Ald_Xan_dh_C"/>
    <property type="match status" value="1"/>
</dbReference>
<dbReference type="InterPro" id="IPR002888">
    <property type="entry name" value="2Fe-2S-bd"/>
</dbReference>
<dbReference type="Gene3D" id="1.10.150.120">
    <property type="entry name" value="[2Fe-2S]-binding domain"/>
    <property type="match status" value="1"/>
</dbReference>
<dbReference type="InterPro" id="IPR006058">
    <property type="entry name" value="2Fe2S_fd_BS"/>
</dbReference>
<name>A0A979FJ59_HYAAZ</name>
<keyword evidence="3" id="KW-0285">Flavoprotein</keyword>
<evidence type="ECO:0000256" key="3">
    <source>
        <dbReference type="ARBA" id="ARBA00022630"/>
    </source>
</evidence>
<keyword evidence="7" id="KW-0560">Oxidoreductase</keyword>
<evidence type="ECO:0000313" key="11">
    <source>
        <dbReference type="Proteomes" id="UP000694843"/>
    </source>
</evidence>
<dbReference type="PROSITE" id="PS00197">
    <property type="entry name" value="2FE2S_FER_1"/>
    <property type="match status" value="1"/>
</dbReference>
<dbReference type="Proteomes" id="UP000694843">
    <property type="component" value="Unplaced"/>
</dbReference>
<dbReference type="Pfam" id="PF20256">
    <property type="entry name" value="MoCoBD_2"/>
    <property type="match status" value="1"/>
</dbReference>
<sequence length="1154" mass="125199">MMAPQENDELDKLEQLGRSVSFFINGEKYTLSASVSPHMRLVDFIRDVAGAKGTKALCREGGCGACTVVATVPDLAADGGNVRTFNLHACQQLVYACSGWSIETIEGLGNRHAGYHKLQRSLAGFYGTQCGYCSPGMVMAAYGRSWSQEAYQKTCPSSGGPCRESCGTSCPVASLATKLNQEIVMDTGAVKWYQPVDLKGAYRILSQDIEGKTRLVLGNTGTGTWAGNLALKRQHPSFPSDVFVTLAAVNAEVTVADVRTQALERYKVAELLQRPLDGRLILSLILPKISDYTFVRSYKITPRAVNAHAYVNAAFRLPVDLQTFTVNAECSIVLGGISDTFVSAQDTQRFLVGRRLTDEAVVQEAIRRLLAEATPSPDPQQGSEAYRRGLVASLFYKTVVWVLKGAVPPALRSAGEKLVRKLGSGQQEFDSNEDTWPIGQPVPKLESYIQVSGEAEYAADLLPPQGELQGVFVQCDVANARIDLIDASDALAVPGVAAFITADDVSGVNSFRLVGSSKPDKIFASGRTDYAGQALGLIVAKTREIGLMAAQLVRVQYSDRKKPVLTIQEAIKTPDRVMDPVDLVTGKPESCRVQEGKDISIMTSWKHRIAGDINIGTQFHLTMEALHAAVEPMEDGYNISVTSQWLTETQSVVAQVLGVPANSLNLSIRRIGGGFGAKIYFSISLNLSIRRIGGGFGAKIYAGFNDEGILDALKVDLYSDPGYVNNDSAVGMAARMIPNVYASQSYDIRARDVKTDTAANTYCRTPGHVEGIAVIENVLDHVAATLDKDPLAVREANFRPDVKDGETNELRNTILPVLREKAQLAARKQQVLQFNKNNRWRKRGLAVTPLRYPFSYPPPFRYAVQVVIYEHDGTVALAHGGVEMGQGINTKAAQVAAGVLGVPLSLVKLKPNTSVAGANSFVTGGSFGSDLVCHGVEVCCRQLRARLDAVRATLKSPVAWTDLVSACLARDVDLSARYWTASKEHPDGYIIWAAAALEVELDVLTGQYKILRADIVEDVGRSMSPYVDVGQVEGAFVMGLGLFSTEKLTYNEDTGEKDLTGTWEYKVPTVFDVPEDLRVHFLSNASNPYGVQRSKATGEPPLCVSYVLVSALRQAIAAARQEAGVTGWFPMHTPMTVEAIQQLCLVEPEQFKLQ</sequence>
<dbReference type="Pfam" id="PF01799">
    <property type="entry name" value="Fer2_2"/>
    <property type="match status" value="1"/>
</dbReference>
<dbReference type="CDD" id="cd00207">
    <property type="entry name" value="fer2"/>
    <property type="match status" value="1"/>
</dbReference>
<dbReference type="PANTHER" id="PTHR11908">
    <property type="entry name" value="XANTHINE DEHYDROGENASE"/>
    <property type="match status" value="1"/>
</dbReference>
<dbReference type="SUPFAM" id="SSF54665">
    <property type="entry name" value="CO dehydrogenase molybdoprotein N-domain-like"/>
    <property type="match status" value="1"/>
</dbReference>
<dbReference type="InterPro" id="IPR036318">
    <property type="entry name" value="FAD-bd_PCMH-like_sf"/>
</dbReference>
<evidence type="ECO:0000256" key="9">
    <source>
        <dbReference type="ARBA" id="ARBA00023014"/>
    </source>
</evidence>
<dbReference type="InterPro" id="IPR000674">
    <property type="entry name" value="Ald_Oxase/Xan_DH_a/b"/>
</dbReference>
<comment type="similarity">
    <text evidence="1">Belongs to the xanthine dehydrogenase family.</text>
</comment>
<dbReference type="InterPro" id="IPR012675">
    <property type="entry name" value="Beta-grasp_dom_sf"/>
</dbReference>
<dbReference type="KEGG" id="hazt:108682927"/>
<evidence type="ECO:0000256" key="6">
    <source>
        <dbReference type="ARBA" id="ARBA00022827"/>
    </source>
</evidence>
<dbReference type="GO" id="GO:0005506">
    <property type="term" value="F:iron ion binding"/>
    <property type="evidence" value="ECO:0007669"/>
    <property type="project" value="InterPro"/>
</dbReference>
<keyword evidence="2" id="KW-0500">Molybdenum</keyword>
<dbReference type="RefSeq" id="XP_047736777.1">
    <property type="nucleotide sequence ID" value="XM_047880821.1"/>
</dbReference>
<dbReference type="InterPro" id="IPR036856">
    <property type="entry name" value="Ald_Oxase/Xan_DH_a/b_sf"/>
</dbReference>
<dbReference type="GO" id="GO:0050660">
    <property type="term" value="F:flavin adenine dinucleotide binding"/>
    <property type="evidence" value="ECO:0007669"/>
    <property type="project" value="InterPro"/>
</dbReference>
<keyword evidence="11" id="KW-1185">Reference proteome</keyword>
<reference evidence="12" key="1">
    <citation type="submission" date="2025-08" db="UniProtKB">
        <authorList>
            <consortium name="RefSeq"/>
        </authorList>
    </citation>
    <scope>IDENTIFICATION</scope>
    <source>
        <tissue evidence="12">Whole organism</tissue>
    </source>
</reference>
<dbReference type="SUPFAM" id="SSF47741">
    <property type="entry name" value="CO dehydrogenase ISP C-domain like"/>
    <property type="match status" value="1"/>
</dbReference>
<keyword evidence="8" id="KW-0408">Iron</keyword>
<dbReference type="SMART" id="SM01092">
    <property type="entry name" value="CO_deh_flav_C"/>
    <property type="match status" value="1"/>
</dbReference>
<dbReference type="GO" id="GO:0051537">
    <property type="term" value="F:2 iron, 2 sulfur cluster binding"/>
    <property type="evidence" value="ECO:0007669"/>
    <property type="project" value="UniProtKB-KW"/>
</dbReference>
<dbReference type="InterPro" id="IPR016208">
    <property type="entry name" value="Ald_Oxase/xanthine_DH-like"/>
</dbReference>
<dbReference type="InterPro" id="IPR036884">
    <property type="entry name" value="2Fe-2S-bd_dom_sf"/>
</dbReference>
<dbReference type="InterPro" id="IPR005107">
    <property type="entry name" value="CO_DH_flav_C"/>
</dbReference>
<dbReference type="InterPro" id="IPR001041">
    <property type="entry name" value="2Fe-2S_ferredoxin-type"/>
</dbReference>
<evidence type="ECO:0000256" key="1">
    <source>
        <dbReference type="ARBA" id="ARBA00006849"/>
    </source>
</evidence>
<dbReference type="GeneID" id="108682927"/>
<dbReference type="SUPFAM" id="SSF55447">
    <property type="entry name" value="CO dehydrogenase flavoprotein C-terminal domain-like"/>
    <property type="match status" value="1"/>
</dbReference>
<dbReference type="SUPFAM" id="SSF54292">
    <property type="entry name" value="2Fe-2S ferredoxin-like"/>
    <property type="match status" value="1"/>
</dbReference>
<dbReference type="InterPro" id="IPR037165">
    <property type="entry name" value="AldOxase/xan_DH_Mopterin-bd_sf"/>
</dbReference>
<dbReference type="OrthoDB" id="8300278at2759"/>
<dbReference type="PANTHER" id="PTHR11908:SF132">
    <property type="entry name" value="ALDEHYDE OXIDASE 1-RELATED"/>
    <property type="match status" value="1"/>
</dbReference>
<keyword evidence="4" id="KW-0001">2Fe-2S</keyword>
<dbReference type="InterPro" id="IPR036010">
    <property type="entry name" value="2Fe-2S_ferredoxin-like_sf"/>
</dbReference>
<dbReference type="InterPro" id="IPR008274">
    <property type="entry name" value="AldOxase/xan_DH_MoCoBD1"/>
</dbReference>
<dbReference type="SUPFAM" id="SSF56176">
    <property type="entry name" value="FAD-binding/transporter-associated domain-like"/>
    <property type="match status" value="1"/>
</dbReference>
<evidence type="ECO:0000256" key="2">
    <source>
        <dbReference type="ARBA" id="ARBA00022505"/>
    </source>
</evidence>
<keyword evidence="6" id="KW-0274">FAD</keyword>
<organism evidence="11 12">
    <name type="scientific">Hyalella azteca</name>
    <name type="common">Amphipod</name>
    <dbReference type="NCBI Taxonomy" id="294128"/>
    <lineage>
        <taxon>Eukaryota</taxon>
        <taxon>Metazoa</taxon>
        <taxon>Ecdysozoa</taxon>
        <taxon>Arthropoda</taxon>
        <taxon>Crustacea</taxon>
        <taxon>Multicrustacea</taxon>
        <taxon>Malacostraca</taxon>
        <taxon>Eumalacostraca</taxon>
        <taxon>Peracarida</taxon>
        <taxon>Amphipoda</taxon>
        <taxon>Senticaudata</taxon>
        <taxon>Talitrida</taxon>
        <taxon>Talitroidea</taxon>
        <taxon>Hyalellidae</taxon>
        <taxon>Hyalella</taxon>
    </lineage>
</organism>
<dbReference type="PROSITE" id="PS51085">
    <property type="entry name" value="2FE2S_FER_2"/>
    <property type="match status" value="1"/>
</dbReference>
<dbReference type="Pfam" id="PF02738">
    <property type="entry name" value="MoCoBD_1"/>
    <property type="match status" value="2"/>
</dbReference>
<dbReference type="Pfam" id="PF03450">
    <property type="entry name" value="CO_deh_flav_C"/>
    <property type="match status" value="1"/>
</dbReference>
<dbReference type="InterPro" id="IPR046867">
    <property type="entry name" value="AldOxase/xan_DH_MoCoBD2"/>
</dbReference>
<evidence type="ECO:0000259" key="10">
    <source>
        <dbReference type="PROSITE" id="PS51085"/>
    </source>
</evidence>
<dbReference type="AlphaFoldDB" id="A0A979FJ59"/>
<keyword evidence="9" id="KW-0411">Iron-sulfur</keyword>
<evidence type="ECO:0000256" key="7">
    <source>
        <dbReference type="ARBA" id="ARBA00023002"/>
    </source>
</evidence>
<dbReference type="Pfam" id="PF01315">
    <property type="entry name" value="Ald_Xan_dh_C"/>
    <property type="match status" value="1"/>
</dbReference>
<proteinExistence type="inferred from homology"/>